<feature type="non-terminal residue" evidence="1">
    <location>
        <position position="96"/>
    </location>
</feature>
<dbReference type="EMBL" id="JARJCW010000185">
    <property type="protein sequence ID" value="KAJ7187714.1"/>
    <property type="molecule type" value="Genomic_DNA"/>
</dbReference>
<organism evidence="1 3">
    <name type="scientific">Mycena pura</name>
    <dbReference type="NCBI Taxonomy" id="153505"/>
    <lineage>
        <taxon>Eukaryota</taxon>
        <taxon>Fungi</taxon>
        <taxon>Dikarya</taxon>
        <taxon>Basidiomycota</taxon>
        <taxon>Agaricomycotina</taxon>
        <taxon>Agaricomycetes</taxon>
        <taxon>Agaricomycetidae</taxon>
        <taxon>Agaricales</taxon>
        <taxon>Marasmiineae</taxon>
        <taxon>Mycenaceae</taxon>
        <taxon>Mycena</taxon>
    </lineage>
</organism>
<accession>A0AAD6UN62</accession>
<feature type="non-terminal residue" evidence="1">
    <location>
        <position position="1"/>
    </location>
</feature>
<evidence type="ECO:0000313" key="3">
    <source>
        <dbReference type="Proteomes" id="UP001219525"/>
    </source>
</evidence>
<dbReference type="AlphaFoldDB" id="A0AAD6UN62"/>
<name>A0AAD6UN62_9AGAR</name>
<dbReference type="EMBL" id="JARJCW010000016">
    <property type="protein sequence ID" value="KAJ7215842.1"/>
    <property type="molecule type" value="Genomic_DNA"/>
</dbReference>
<evidence type="ECO:0000313" key="2">
    <source>
        <dbReference type="EMBL" id="KAJ7215842.1"/>
    </source>
</evidence>
<dbReference type="Proteomes" id="UP001219525">
    <property type="component" value="Unassembled WGS sequence"/>
</dbReference>
<sequence>DIWFRFSAQHDCRLANCQPTGSRAVIQEREITFQTISLLAHADDDHFIVNMAALHNSTLLRRALPRALTVPQPLYTDRKAHHFEVAVRLRMSQAEK</sequence>
<protein>
    <submittedName>
        <fullName evidence="1">Uncharacterized protein</fullName>
    </submittedName>
</protein>
<proteinExistence type="predicted"/>
<reference evidence="1" key="1">
    <citation type="submission" date="2023-03" db="EMBL/GenBank/DDBJ databases">
        <title>Massive genome expansion in bonnet fungi (Mycena s.s.) driven by repeated elements and novel gene families across ecological guilds.</title>
        <authorList>
            <consortium name="Lawrence Berkeley National Laboratory"/>
            <person name="Harder C.B."/>
            <person name="Miyauchi S."/>
            <person name="Viragh M."/>
            <person name="Kuo A."/>
            <person name="Thoen E."/>
            <person name="Andreopoulos B."/>
            <person name="Lu D."/>
            <person name="Skrede I."/>
            <person name="Drula E."/>
            <person name="Henrissat B."/>
            <person name="Morin E."/>
            <person name="Kohler A."/>
            <person name="Barry K."/>
            <person name="LaButti K."/>
            <person name="Morin E."/>
            <person name="Salamov A."/>
            <person name="Lipzen A."/>
            <person name="Mereny Z."/>
            <person name="Hegedus B."/>
            <person name="Baldrian P."/>
            <person name="Stursova M."/>
            <person name="Weitz H."/>
            <person name="Taylor A."/>
            <person name="Grigoriev I.V."/>
            <person name="Nagy L.G."/>
            <person name="Martin F."/>
            <person name="Kauserud H."/>
        </authorList>
    </citation>
    <scope>NUCLEOTIDE SEQUENCE</scope>
    <source>
        <strain evidence="1">9144</strain>
    </source>
</reference>
<keyword evidence="3" id="KW-1185">Reference proteome</keyword>
<comment type="caution">
    <text evidence="1">The sequence shown here is derived from an EMBL/GenBank/DDBJ whole genome shotgun (WGS) entry which is preliminary data.</text>
</comment>
<gene>
    <name evidence="2" type="ORF">GGX14DRAFT_320505</name>
    <name evidence="1" type="ORF">GGX14DRAFT_322427</name>
</gene>
<evidence type="ECO:0000313" key="1">
    <source>
        <dbReference type="EMBL" id="KAJ7187714.1"/>
    </source>
</evidence>